<dbReference type="PATRIC" id="fig|35746.4.peg.825"/>
<feature type="transmembrane region" description="Helical" evidence="1">
    <location>
        <begin position="44"/>
        <end position="64"/>
    </location>
</feature>
<organism evidence="2 3">
    <name type="scientific">Haloferax gibbonsii</name>
    <dbReference type="NCBI Taxonomy" id="35746"/>
    <lineage>
        <taxon>Archaea</taxon>
        <taxon>Methanobacteriati</taxon>
        <taxon>Methanobacteriota</taxon>
        <taxon>Stenosarchaea group</taxon>
        <taxon>Halobacteria</taxon>
        <taxon>Halobacteriales</taxon>
        <taxon>Haloferacaceae</taxon>
        <taxon>Haloferax</taxon>
    </lineage>
</organism>
<feature type="transmembrane region" description="Helical" evidence="1">
    <location>
        <begin position="12"/>
        <end position="32"/>
    </location>
</feature>
<keyword evidence="1" id="KW-1133">Transmembrane helix</keyword>
<evidence type="ECO:0000256" key="1">
    <source>
        <dbReference type="SAM" id="Phobius"/>
    </source>
</evidence>
<reference evidence="3" key="1">
    <citation type="journal article" date="2015" name="J. Biotechnol.">
        <title>Complete genome sequence of Haloferax gibbonsii strain ARA6, a potential producer of polyhydroxyalkanoates and halocins isolated from Araruama, Rio de Janeiro, Brasil.</title>
        <authorList>
            <person name="Pinto L.H."/>
            <person name="D'Alincourt Carvalho-Assef A.P."/>
            <person name="Vieira R.P."/>
            <person name="Clementino M.M."/>
            <person name="Albano R.M."/>
        </authorList>
    </citation>
    <scope>NUCLEOTIDE SEQUENCE [LARGE SCALE GENOMIC DNA]</scope>
    <source>
        <strain evidence="3">ARA6</strain>
    </source>
</reference>
<keyword evidence="1" id="KW-0812">Transmembrane</keyword>
<dbReference type="KEGG" id="hgi:ABY42_03870"/>
<dbReference type="EMBL" id="CP011947">
    <property type="protein sequence ID" value="AKU06921.1"/>
    <property type="molecule type" value="Genomic_DNA"/>
</dbReference>
<evidence type="ECO:0000313" key="2">
    <source>
        <dbReference type="EMBL" id="AKU06921.1"/>
    </source>
</evidence>
<name>A0A0K1IR33_HALGI</name>
<keyword evidence="1" id="KW-0472">Membrane</keyword>
<gene>
    <name evidence="2" type="ORF">ABY42_03870</name>
</gene>
<accession>A0A0K1IR33</accession>
<evidence type="ECO:0000313" key="3">
    <source>
        <dbReference type="Proteomes" id="UP000066124"/>
    </source>
</evidence>
<feature type="transmembrane region" description="Helical" evidence="1">
    <location>
        <begin position="76"/>
        <end position="98"/>
    </location>
</feature>
<proteinExistence type="predicted"/>
<protein>
    <submittedName>
        <fullName evidence="2">Uncharacterized protein</fullName>
    </submittedName>
</protein>
<sequence length="117" mass="11719">MTTTTASQPARSVGFAAVFAILLGLFVSGYGLLLVPQSPLGGGWILAIGVSLALAGVFAIESVGRRLGLSAATCRTLSLSFAALAAVLFVAFVVVNYASVESFEATSETATGSEASG</sequence>
<dbReference type="AlphaFoldDB" id="A0A0K1IR33"/>
<dbReference type="GeneID" id="25245069"/>
<dbReference type="Proteomes" id="UP000066124">
    <property type="component" value="Chromosome"/>
</dbReference>
<dbReference type="RefSeq" id="WP_050458770.1">
    <property type="nucleotide sequence ID" value="NZ_CP011947.1"/>
</dbReference>